<dbReference type="SUPFAM" id="SSF159238">
    <property type="entry name" value="SO1590-like"/>
    <property type="match status" value="1"/>
</dbReference>
<proteinExistence type="predicted"/>
<dbReference type="Pfam" id="PF11528">
    <property type="entry name" value="DUF3224"/>
    <property type="match status" value="1"/>
</dbReference>
<dbReference type="EMBL" id="JACHDS010000001">
    <property type="protein sequence ID" value="MBB6173753.1"/>
    <property type="molecule type" value="Genomic_DNA"/>
</dbReference>
<dbReference type="InterPro" id="IPR021607">
    <property type="entry name" value="DUF3224"/>
</dbReference>
<reference evidence="1 2" key="1">
    <citation type="submission" date="2020-08" db="EMBL/GenBank/DDBJ databases">
        <title>Sequencing the genomes of 1000 actinobacteria strains.</title>
        <authorList>
            <person name="Klenk H.-P."/>
        </authorList>
    </citation>
    <scope>NUCLEOTIDE SEQUENCE [LARGE SCALE GENOMIC DNA]</scope>
    <source>
        <strain evidence="1 2">DSM 46659</strain>
    </source>
</reference>
<sequence length="141" mass="14869">MQYAHTTSGGFGFANWEEQTIGRHDRPAGDGPKLAHASVTNTFSGGIEAQDTTCGYTITYLTETTGTFTGSELVHGTVDGRNGAFILAEHGSFDADGKVHCTFDVVAGSATGELTGLRGTGRFTAHHGKPSTRYTFDYSLG</sequence>
<accession>A0A7W9YKB4</accession>
<dbReference type="RefSeq" id="WP_184077336.1">
    <property type="nucleotide sequence ID" value="NZ_JACHDS010000001.1"/>
</dbReference>
<comment type="caution">
    <text evidence="1">The sequence shown here is derived from an EMBL/GenBank/DDBJ whole genome shotgun (WGS) entry which is preliminary data.</text>
</comment>
<gene>
    <name evidence="1" type="ORF">HNR23_003813</name>
</gene>
<keyword evidence="2" id="KW-1185">Reference proteome</keyword>
<dbReference type="Proteomes" id="UP000546642">
    <property type="component" value="Unassembled WGS sequence"/>
</dbReference>
<evidence type="ECO:0000313" key="2">
    <source>
        <dbReference type="Proteomes" id="UP000546642"/>
    </source>
</evidence>
<dbReference type="Gene3D" id="2.40.350.10">
    <property type="entry name" value="SO1590-like"/>
    <property type="match status" value="1"/>
</dbReference>
<dbReference type="AlphaFoldDB" id="A0A7W9YKB4"/>
<evidence type="ECO:0000313" key="1">
    <source>
        <dbReference type="EMBL" id="MBB6173753.1"/>
    </source>
</evidence>
<organism evidence="1 2">
    <name type="scientific">Nocardiopsis mwathae</name>
    <dbReference type="NCBI Taxonomy" id="1472723"/>
    <lineage>
        <taxon>Bacteria</taxon>
        <taxon>Bacillati</taxon>
        <taxon>Actinomycetota</taxon>
        <taxon>Actinomycetes</taxon>
        <taxon>Streptosporangiales</taxon>
        <taxon>Nocardiopsidaceae</taxon>
        <taxon>Nocardiopsis</taxon>
    </lineage>
</organism>
<dbReference type="InterPro" id="IPR023159">
    <property type="entry name" value="SO1590-like_sf"/>
</dbReference>
<evidence type="ECO:0008006" key="3">
    <source>
        <dbReference type="Google" id="ProtNLM"/>
    </source>
</evidence>
<name>A0A7W9YKB4_9ACTN</name>
<protein>
    <recommendedName>
        <fullName evidence="3">DUF3224 domain-containing protein</fullName>
    </recommendedName>
</protein>